<organism evidence="2 3">
    <name type="scientific">Acinetobacter gerneri DSM 14967 = CIP 107464 = MTCC 9824</name>
    <dbReference type="NCBI Taxonomy" id="1120926"/>
    <lineage>
        <taxon>Bacteria</taxon>
        <taxon>Pseudomonadati</taxon>
        <taxon>Pseudomonadota</taxon>
        <taxon>Gammaproteobacteria</taxon>
        <taxon>Moraxellales</taxon>
        <taxon>Moraxellaceae</taxon>
        <taxon>Acinetobacter</taxon>
    </lineage>
</organism>
<protein>
    <recommendedName>
        <fullName evidence="1">Methyltransferase FkbM domain-containing protein</fullName>
    </recommendedName>
</protein>
<dbReference type="NCBIfam" id="TIGR01444">
    <property type="entry name" value="fkbM_fam"/>
    <property type="match status" value="1"/>
</dbReference>
<evidence type="ECO:0000259" key="1">
    <source>
        <dbReference type="Pfam" id="PF05050"/>
    </source>
</evidence>
<dbReference type="InterPro" id="IPR006342">
    <property type="entry name" value="FkbM_mtfrase"/>
</dbReference>
<feature type="domain" description="Methyltransferase FkbM" evidence="1">
    <location>
        <begin position="84"/>
        <end position="224"/>
    </location>
</feature>
<proteinExistence type="predicted"/>
<dbReference type="PANTHER" id="PTHR34203">
    <property type="entry name" value="METHYLTRANSFERASE, FKBM FAMILY PROTEIN"/>
    <property type="match status" value="1"/>
</dbReference>
<dbReference type="OrthoDB" id="9814604at2"/>
<accession>N8Y6S8</accession>
<keyword evidence="3" id="KW-1185">Reference proteome</keyword>
<dbReference type="AlphaFoldDB" id="N8Y6S8"/>
<dbReference type="HOGENOM" id="CLU_081241_0_0_6"/>
<comment type="caution">
    <text evidence="2">The sequence shown here is derived from an EMBL/GenBank/DDBJ whole genome shotgun (WGS) entry which is preliminary data.</text>
</comment>
<dbReference type="InterPro" id="IPR029063">
    <property type="entry name" value="SAM-dependent_MTases_sf"/>
</dbReference>
<dbReference type="Proteomes" id="UP000013117">
    <property type="component" value="Unassembled WGS sequence"/>
</dbReference>
<dbReference type="eggNOG" id="COG2242">
    <property type="taxonomic scope" value="Bacteria"/>
</dbReference>
<dbReference type="Pfam" id="PF05050">
    <property type="entry name" value="Methyltransf_21"/>
    <property type="match status" value="1"/>
</dbReference>
<dbReference type="InterPro" id="IPR052514">
    <property type="entry name" value="SAM-dependent_MTase"/>
</dbReference>
<dbReference type="Gene3D" id="3.40.50.150">
    <property type="entry name" value="Vaccinia Virus protein VP39"/>
    <property type="match status" value="1"/>
</dbReference>
<dbReference type="PATRIC" id="fig|1120926.3.peg.3751"/>
<dbReference type="PANTHER" id="PTHR34203:SF15">
    <property type="entry name" value="SLL1173 PROTEIN"/>
    <property type="match status" value="1"/>
</dbReference>
<sequence>MKKTAPMSLHQLKKVPAKSAQKSQKTTLFEPIVQLYPVENIQFLLFNGPDMISAHLRTGKYWEHFLIQILQHFLGRMQKPVFVDIGANLGSISIPIGKFIQPKQGKVISFEAQRGVFYQLCGNIFANNLVNTCTAYNIAIGHIESEIDIPILDLSHETNVGSLSLDAEIRKEQSLLSTTVDQFEKVSLKTIDSLNLPHASLIKIDVEGLELEVLQGAKNWIESSNYPPIFFEVWGDYMKNQISKREMLMDFVCNTLGYADSNPKCNTLVVS</sequence>
<evidence type="ECO:0000313" key="3">
    <source>
        <dbReference type="Proteomes" id="UP000013117"/>
    </source>
</evidence>
<reference evidence="2 3" key="1">
    <citation type="submission" date="2013-02" db="EMBL/GenBank/DDBJ databases">
        <title>The Genome Sequence of Acinetobacter gerneri CIP 107464.</title>
        <authorList>
            <consortium name="The Broad Institute Genome Sequencing Platform"/>
            <consortium name="The Broad Institute Genome Sequencing Center for Infectious Disease"/>
            <person name="Cerqueira G."/>
            <person name="Feldgarden M."/>
            <person name="Courvalin P."/>
            <person name="Perichon B."/>
            <person name="Grillot-Courvalin C."/>
            <person name="Clermont D."/>
            <person name="Rocha E."/>
            <person name="Yoon E.-J."/>
            <person name="Nemec A."/>
            <person name="Walker B."/>
            <person name="Young S.K."/>
            <person name="Zeng Q."/>
            <person name="Gargeya S."/>
            <person name="Fitzgerald M."/>
            <person name="Haas B."/>
            <person name="Abouelleil A."/>
            <person name="Alvarado L."/>
            <person name="Arachchi H.M."/>
            <person name="Berlin A.M."/>
            <person name="Chapman S.B."/>
            <person name="Dewar J."/>
            <person name="Goldberg J."/>
            <person name="Griggs A."/>
            <person name="Gujja S."/>
            <person name="Hansen M."/>
            <person name="Howarth C."/>
            <person name="Imamovic A."/>
            <person name="Larimer J."/>
            <person name="McCowan C."/>
            <person name="Murphy C."/>
            <person name="Neiman D."/>
            <person name="Pearson M."/>
            <person name="Priest M."/>
            <person name="Roberts A."/>
            <person name="Saif S."/>
            <person name="Shea T."/>
            <person name="Sisk P."/>
            <person name="Sykes S."/>
            <person name="Wortman J."/>
            <person name="Nusbaum C."/>
            <person name="Birren B."/>
        </authorList>
    </citation>
    <scope>NUCLEOTIDE SEQUENCE [LARGE SCALE GENOMIC DNA]</scope>
    <source>
        <strain evidence="2 3">CIP 107464</strain>
    </source>
</reference>
<gene>
    <name evidence="2" type="ORF">F960_03866</name>
</gene>
<dbReference type="GeneID" id="84211116"/>
<name>N8Y6S8_9GAMM</name>
<dbReference type="SUPFAM" id="SSF53335">
    <property type="entry name" value="S-adenosyl-L-methionine-dependent methyltransferases"/>
    <property type="match status" value="1"/>
</dbReference>
<evidence type="ECO:0000313" key="2">
    <source>
        <dbReference type="EMBL" id="ENV32467.1"/>
    </source>
</evidence>
<dbReference type="EMBL" id="APPN01000080">
    <property type="protein sequence ID" value="ENV32467.1"/>
    <property type="molecule type" value="Genomic_DNA"/>
</dbReference>
<dbReference type="RefSeq" id="WP_004868295.1">
    <property type="nucleotide sequence ID" value="NZ_ASYY01000060.1"/>
</dbReference>